<keyword evidence="1" id="KW-0472">Membrane</keyword>
<evidence type="ECO:0000313" key="2">
    <source>
        <dbReference type="EMBL" id="RVT92971.1"/>
    </source>
</evidence>
<gene>
    <name evidence="2" type="ORF">EOD43_03435</name>
</gene>
<keyword evidence="3" id="KW-1185">Reference proteome</keyword>
<proteinExistence type="predicted"/>
<protein>
    <submittedName>
        <fullName evidence="2">Uncharacterized protein</fullName>
    </submittedName>
</protein>
<reference evidence="2 3" key="1">
    <citation type="submission" date="2019-01" db="EMBL/GenBank/DDBJ databases">
        <authorList>
            <person name="Chen W.-M."/>
        </authorList>
    </citation>
    <scope>NUCLEOTIDE SEQUENCE [LARGE SCALE GENOMIC DNA]</scope>
    <source>
        <strain evidence="2 3">CCP-7</strain>
    </source>
</reference>
<sequence>MSMFDFPASGDPPWAHMPHSYAGWVPTISGHLSFSLIGSRELGLDGCRSFNRQTSDGARRVVAVLQRRAAQDSIITRRILKYFRPEIEQDFLLIGCSGQAITPYFRGDTLKSSTDGQGVLAGLLVVIPHDAEKNNENARNKLLDDIRAVLDDETHAAESVPDRLVNLLDQAKIATHTVGSYRMSFALFRTGEFRLWFDMPQFLQSNVYAQAVEQGIMEAETARILPSQSYFFVKDVAHLHYHHEPHSDQLLPLVQLKAPSSLTSVDTNEHDWRRDTLWGLARVVAQFRRQGRINDYKKALGILAYADAFQSTLARVRRQPKLETGFDEKTNLSTYDFAHLRASVEAMEGLAEWRRSGGLQAYAILAGVFFSGATLWTAAVQIRPIICPVAGTDAPTGQRMCLPYANDSAVDLSLWVAQHPGLFVSSVFFLGVTLFTLIFWDPALIPGRKLFLSLLSRITKAIGVSVARRVQKSARRGADYAGWIAALATLSAGLAGSATFALWTLGALPTVRDWILGGLSWVWHLVV</sequence>
<feature type="transmembrane region" description="Helical" evidence="1">
    <location>
        <begin position="361"/>
        <end position="379"/>
    </location>
</feature>
<feature type="transmembrane region" description="Helical" evidence="1">
    <location>
        <begin position="422"/>
        <end position="440"/>
    </location>
</feature>
<feature type="transmembrane region" description="Helical" evidence="1">
    <location>
        <begin position="480"/>
        <end position="503"/>
    </location>
</feature>
<organism evidence="2 3">
    <name type="scientific">Sphingomonas crocodyli</name>
    <dbReference type="NCBI Taxonomy" id="1979270"/>
    <lineage>
        <taxon>Bacteria</taxon>
        <taxon>Pseudomonadati</taxon>
        <taxon>Pseudomonadota</taxon>
        <taxon>Alphaproteobacteria</taxon>
        <taxon>Sphingomonadales</taxon>
        <taxon>Sphingomonadaceae</taxon>
        <taxon>Sphingomonas</taxon>
    </lineage>
</organism>
<evidence type="ECO:0000256" key="1">
    <source>
        <dbReference type="SAM" id="Phobius"/>
    </source>
</evidence>
<dbReference type="AlphaFoldDB" id="A0A437M5H5"/>
<keyword evidence="1" id="KW-1133">Transmembrane helix</keyword>
<keyword evidence="1" id="KW-0812">Transmembrane</keyword>
<comment type="caution">
    <text evidence="2">The sequence shown here is derived from an EMBL/GenBank/DDBJ whole genome shotgun (WGS) entry which is preliminary data.</text>
</comment>
<dbReference type="RefSeq" id="WP_164857069.1">
    <property type="nucleotide sequence ID" value="NZ_SACN01000001.1"/>
</dbReference>
<evidence type="ECO:0000313" key="3">
    <source>
        <dbReference type="Proteomes" id="UP000282971"/>
    </source>
</evidence>
<name>A0A437M5H5_9SPHN</name>
<dbReference type="Proteomes" id="UP000282971">
    <property type="component" value="Unassembled WGS sequence"/>
</dbReference>
<dbReference type="EMBL" id="SACN01000001">
    <property type="protein sequence ID" value="RVT92971.1"/>
    <property type="molecule type" value="Genomic_DNA"/>
</dbReference>
<accession>A0A437M5H5</accession>